<reference evidence="10" key="3">
    <citation type="journal article" date="2017" name="J. Biotechnol.">
        <title>Complete genome sequence of Novosphingobium resinovorum SA1, a versatile xenobiotic-degrading bacterium capable of utilizing sulfanilic acid.</title>
        <authorList>
            <person name="Hegedus B."/>
            <person name="Kos P.B."/>
            <person name="Balint B."/>
            <person name="Maroti G."/>
            <person name="Gan H.M."/>
            <person name="Perei K."/>
            <person name="Rakhely G."/>
        </authorList>
    </citation>
    <scope>NUCLEOTIDE SEQUENCE [LARGE SCALE GENOMIC DNA]</scope>
    <source>
        <strain evidence="10">SA1</strain>
    </source>
</reference>
<dbReference type="GO" id="GO:0008270">
    <property type="term" value="F:zinc ion binding"/>
    <property type="evidence" value="ECO:0007669"/>
    <property type="project" value="InterPro"/>
</dbReference>
<keyword evidence="4" id="KW-0520">NAD</keyword>
<reference evidence="8 9" key="1">
    <citation type="submission" date="2014-03" db="EMBL/GenBank/DDBJ databases">
        <title>Whole genome sequence of Novosphingobium resinovorum KF1.</title>
        <authorList>
            <person name="Gan H.M."/>
            <person name="Gan H.Y."/>
            <person name="Chew T.H."/>
            <person name="Savka M.A."/>
        </authorList>
    </citation>
    <scope>NUCLEOTIDE SEQUENCE [LARGE SCALE GENOMIC DNA]</scope>
    <source>
        <strain evidence="8 9">KF1</strain>
    </source>
</reference>
<evidence type="ECO:0000313" key="9">
    <source>
        <dbReference type="Proteomes" id="UP000024329"/>
    </source>
</evidence>
<dbReference type="GO" id="GO:0046294">
    <property type="term" value="P:formaldehyde catabolic process"/>
    <property type="evidence" value="ECO:0007669"/>
    <property type="project" value="TreeGrafter"/>
</dbReference>
<dbReference type="Gene3D" id="3.40.50.720">
    <property type="entry name" value="NAD(P)-binding Rossmann-like Domain"/>
    <property type="match status" value="1"/>
</dbReference>
<gene>
    <name evidence="7" type="ORF">BES08_18085</name>
    <name evidence="8" type="ORF">BV97_04951</name>
</gene>
<keyword evidence="3" id="KW-0560">Oxidoreductase</keyword>
<dbReference type="Pfam" id="PF08240">
    <property type="entry name" value="ADH_N"/>
    <property type="match status" value="1"/>
</dbReference>
<dbReference type="EMBL" id="CP017076">
    <property type="protein sequence ID" value="AOR78828.1"/>
    <property type="molecule type" value="Genomic_DNA"/>
</dbReference>
<dbReference type="PROSITE" id="PS00059">
    <property type="entry name" value="ADH_ZINC"/>
    <property type="match status" value="1"/>
</dbReference>
<evidence type="ECO:0000256" key="4">
    <source>
        <dbReference type="ARBA" id="ARBA00023027"/>
    </source>
</evidence>
<evidence type="ECO:0000256" key="1">
    <source>
        <dbReference type="ARBA" id="ARBA00022723"/>
    </source>
</evidence>
<feature type="domain" description="Enoyl reductase (ER)" evidence="6">
    <location>
        <begin position="10"/>
        <end position="360"/>
    </location>
</feature>
<evidence type="ECO:0000259" key="6">
    <source>
        <dbReference type="SMART" id="SM00829"/>
    </source>
</evidence>
<dbReference type="Proteomes" id="UP000024329">
    <property type="component" value="Unassembled WGS sequence"/>
</dbReference>
<dbReference type="RefSeq" id="WP_036529672.1">
    <property type="nucleotide sequence ID" value="NZ_CP017076.1"/>
</dbReference>
<dbReference type="InterPro" id="IPR013154">
    <property type="entry name" value="ADH-like_N"/>
</dbReference>
<protein>
    <submittedName>
        <fullName evidence="8">Aryl-alcohol dehydrogenase</fullName>
    </submittedName>
    <submittedName>
        <fullName evidence="7">Geraniol dehydrogenase</fullName>
    </submittedName>
</protein>
<evidence type="ECO:0000256" key="3">
    <source>
        <dbReference type="ARBA" id="ARBA00023002"/>
    </source>
</evidence>
<keyword evidence="2 5" id="KW-0862">Zinc</keyword>
<geneLocation type="plasmid" evidence="7 10">
    <name>pSA1</name>
</geneLocation>
<dbReference type="PANTHER" id="PTHR43880">
    <property type="entry name" value="ALCOHOL DEHYDROGENASE"/>
    <property type="match status" value="1"/>
</dbReference>
<keyword evidence="1 5" id="KW-0479">Metal-binding</keyword>
<dbReference type="InterPro" id="IPR011032">
    <property type="entry name" value="GroES-like_sf"/>
</dbReference>
<dbReference type="InterPro" id="IPR013149">
    <property type="entry name" value="ADH-like_C"/>
</dbReference>
<dbReference type="PANTHER" id="PTHR43880:SF12">
    <property type="entry name" value="ALCOHOL DEHYDROGENASE CLASS-3"/>
    <property type="match status" value="1"/>
</dbReference>
<name>A0A031JIY7_9SPHN</name>
<dbReference type="GO" id="GO:0051903">
    <property type="term" value="F:S-(hydroxymethyl)glutathione dehydrogenase [NAD(P)+] activity"/>
    <property type="evidence" value="ECO:0007669"/>
    <property type="project" value="TreeGrafter"/>
</dbReference>
<dbReference type="InterPro" id="IPR002328">
    <property type="entry name" value="ADH_Zn_CS"/>
</dbReference>
<dbReference type="SUPFAM" id="SSF50129">
    <property type="entry name" value="GroES-like"/>
    <property type="match status" value="1"/>
</dbReference>
<sequence>MQITAAIAREARRPFALETIEIDEPREGEVLVRLVAVGVCHSDIAARDQSLPVQMPIVLGHEGAGIVERVGPGVTKVAPGDKVVLTVGSCGECTNCRRGDVAYCEKGMTLNYSGRRPDGSATLCCGSEPVGGYFFAQSSFATYAIATQHNTVKVHADADLTMAAPLGCGIQTGAGAVMRSIAAKAGRSIAIFGGGSVGLSAVMGAKLAGCDPIIVIEPVAARRTLAAELGATHAIDPAAGDVTEAIRAIAARGVDYVVDTTAVDAVVQAALASLAPHGTMAFLGVPKKMDAVFSTSMLGFLASGATLKAVIEGDTDPDTYIPELLAHYEAGRLPLDKLVRTYPFDQINQAIEDQLAGLVVKPVLTF</sequence>
<evidence type="ECO:0000313" key="8">
    <source>
        <dbReference type="EMBL" id="EZP73197.1"/>
    </source>
</evidence>
<comment type="cofactor">
    <cofactor evidence="5">
        <name>Zn(2+)</name>
        <dbReference type="ChEBI" id="CHEBI:29105"/>
    </cofactor>
</comment>
<comment type="similarity">
    <text evidence="5">Belongs to the zinc-containing alcohol dehydrogenase family.</text>
</comment>
<dbReference type="KEGG" id="nre:BES08_18085"/>
<dbReference type="Gene3D" id="3.90.180.10">
    <property type="entry name" value="Medium-chain alcohol dehydrogenases, catalytic domain"/>
    <property type="match status" value="1"/>
</dbReference>
<evidence type="ECO:0000313" key="7">
    <source>
        <dbReference type="EMBL" id="AOR78828.1"/>
    </source>
</evidence>
<dbReference type="CDD" id="cd08278">
    <property type="entry name" value="benzyl_alcohol_DH"/>
    <property type="match status" value="1"/>
</dbReference>
<dbReference type="OrthoDB" id="9770544at2"/>
<dbReference type="Proteomes" id="UP000094626">
    <property type="component" value="Plasmid pSA1"/>
</dbReference>
<keyword evidence="7" id="KW-0614">Plasmid</keyword>
<dbReference type="eggNOG" id="COG1062">
    <property type="taxonomic scope" value="Bacteria"/>
</dbReference>
<evidence type="ECO:0000256" key="2">
    <source>
        <dbReference type="ARBA" id="ARBA00022833"/>
    </source>
</evidence>
<dbReference type="InterPro" id="IPR036291">
    <property type="entry name" value="NAD(P)-bd_dom_sf"/>
</dbReference>
<evidence type="ECO:0000256" key="5">
    <source>
        <dbReference type="RuleBase" id="RU361277"/>
    </source>
</evidence>
<dbReference type="Pfam" id="PF00107">
    <property type="entry name" value="ADH_zinc_N"/>
    <property type="match status" value="1"/>
</dbReference>
<reference evidence="7" key="2">
    <citation type="submission" date="2016-08" db="EMBL/GenBank/DDBJ databases">
        <authorList>
            <person name="Seilhamer J.J."/>
        </authorList>
    </citation>
    <scope>NUCLEOTIDE SEQUENCE [LARGE SCALE GENOMIC DNA]</scope>
    <source>
        <strain evidence="7">SA1</strain>
        <plasmid evidence="7">pSA1</plasmid>
    </source>
</reference>
<accession>A0A031JIY7</accession>
<organism evidence="8 9">
    <name type="scientific">Novosphingobium resinovorum</name>
    <dbReference type="NCBI Taxonomy" id="158500"/>
    <lineage>
        <taxon>Bacteria</taxon>
        <taxon>Pseudomonadati</taxon>
        <taxon>Pseudomonadota</taxon>
        <taxon>Alphaproteobacteria</taxon>
        <taxon>Sphingomonadales</taxon>
        <taxon>Sphingomonadaceae</taxon>
        <taxon>Novosphingobium</taxon>
    </lineage>
</organism>
<dbReference type="PATRIC" id="fig|158500.4.peg.5030"/>
<dbReference type="GO" id="GO:0005829">
    <property type="term" value="C:cytosol"/>
    <property type="evidence" value="ECO:0007669"/>
    <property type="project" value="TreeGrafter"/>
</dbReference>
<evidence type="ECO:0000313" key="10">
    <source>
        <dbReference type="Proteomes" id="UP000094626"/>
    </source>
</evidence>
<dbReference type="EMBL" id="JFYZ01000047">
    <property type="protein sequence ID" value="EZP73197.1"/>
    <property type="molecule type" value="Genomic_DNA"/>
</dbReference>
<dbReference type="SUPFAM" id="SSF51735">
    <property type="entry name" value="NAD(P)-binding Rossmann-fold domains"/>
    <property type="match status" value="1"/>
</dbReference>
<dbReference type="SMART" id="SM00829">
    <property type="entry name" value="PKS_ER"/>
    <property type="match status" value="1"/>
</dbReference>
<proteinExistence type="inferred from homology"/>
<dbReference type="AlphaFoldDB" id="A0A031JIY7"/>
<keyword evidence="10" id="KW-1185">Reference proteome</keyword>
<dbReference type="InterPro" id="IPR020843">
    <property type="entry name" value="ER"/>
</dbReference>